<dbReference type="AlphaFoldDB" id="V6AU33"/>
<feature type="compositionally biased region" description="Basic and acidic residues" evidence="1">
    <location>
        <begin position="45"/>
        <end position="69"/>
    </location>
</feature>
<feature type="region of interest" description="Disordered" evidence="1">
    <location>
        <begin position="37"/>
        <end position="69"/>
    </location>
</feature>
<proteinExistence type="predicted"/>
<dbReference type="Proteomes" id="UP000018159">
    <property type="component" value="Unassembled WGS sequence"/>
</dbReference>
<gene>
    <name evidence="2" type="ORF">NITUZ_40407</name>
</gene>
<comment type="caution">
    <text evidence="2">The sequence shown here is derived from an EMBL/GenBank/DDBJ whole genome shotgun (WGS) entry which is preliminary data.</text>
</comment>
<sequence>MLRTMVTPKKIHMLAVIAMVAMFAVVISPIATAFAESTDGANLENHPEKTYEGKEGKSCPGKNKDNMNA</sequence>
<dbReference type="EMBL" id="CBTY010000009">
    <property type="protein sequence ID" value="CDI06241.1"/>
    <property type="molecule type" value="Genomic_DNA"/>
</dbReference>
<organism evidence="2 3">
    <name type="scientific">Candidatus Nitrosotenuis uzonensis</name>
    <dbReference type="NCBI Taxonomy" id="1407055"/>
    <lineage>
        <taxon>Archaea</taxon>
        <taxon>Nitrososphaerota</taxon>
        <taxon>Candidatus Nitrosotenuis</taxon>
    </lineage>
</organism>
<name>V6AU33_9ARCH</name>
<evidence type="ECO:0000313" key="2">
    <source>
        <dbReference type="EMBL" id="CDI06241.1"/>
    </source>
</evidence>
<accession>V6AU33</accession>
<dbReference type="STRING" id="1407055.NITUZ_40407"/>
<reference evidence="2 3" key="1">
    <citation type="journal article" date="2013" name="PLoS ONE">
        <title>Enrichment and Genome Sequence of the Group I.1a Ammonia-Oxidizing Archaeon ?Ca. Nitrosotenuis uzonensis? Representing a Clade Globally.</title>
        <authorList>
            <person name="Lebedeva E.V."/>
            <person name="Hatzenpichler R."/>
            <person name="Pelletier E."/>
            <person name="Schuster N."/>
            <person name="Hauzmayer S."/>
            <person name="Bulaev A."/>
            <person name="Grigor'eva N.V."/>
            <person name="Galushko A."/>
            <person name="Schmid M."/>
            <person name="Palatinszky M."/>
            <person name="Le Paslier D."/>
            <person name="Daims H."/>
            <person name="Wagner M."/>
        </authorList>
    </citation>
    <scope>NUCLEOTIDE SEQUENCE [LARGE SCALE GENOMIC DNA]</scope>
    <source>
        <strain evidence="2 3">N4</strain>
    </source>
</reference>
<protein>
    <submittedName>
        <fullName evidence="2">Uncharacterized protein</fullName>
    </submittedName>
</protein>
<keyword evidence="3" id="KW-1185">Reference proteome</keyword>
<evidence type="ECO:0000313" key="3">
    <source>
        <dbReference type="Proteomes" id="UP000018159"/>
    </source>
</evidence>
<evidence type="ECO:0000256" key="1">
    <source>
        <dbReference type="SAM" id="MobiDB-lite"/>
    </source>
</evidence>